<evidence type="ECO:0000259" key="1">
    <source>
        <dbReference type="Pfam" id="PF01973"/>
    </source>
</evidence>
<dbReference type="RefSeq" id="WP_036199090.1">
    <property type="nucleotide sequence ID" value="NZ_AVCY01000011.1"/>
</dbReference>
<protein>
    <recommendedName>
        <fullName evidence="1">6-hydroxymethylpterin diphosphokinase MptE-like domain-containing protein</fullName>
    </recommendedName>
</protein>
<reference evidence="2 3" key="1">
    <citation type="submission" date="2014-02" db="EMBL/GenBank/DDBJ databases">
        <title>Draft genome sequence of Lysinibacillus sinduriensis JCM 15800.</title>
        <authorList>
            <person name="Zhang F."/>
            <person name="Wang G."/>
            <person name="Zhang L."/>
        </authorList>
    </citation>
    <scope>NUCLEOTIDE SEQUENCE [LARGE SCALE GENOMIC DNA]</scope>
    <source>
        <strain evidence="2 3">JCM 15800</strain>
    </source>
</reference>
<dbReference type="PANTHER" id="PTHR41786">
    <property type="entry name" value="MOTILITY ACCESSORY FACTOR MAF"/>
    <property type="match status" value="1"/>
</dbReference>
<evidence type="ECO:0000313" key="3">
    <source>
        <dbReference type="Proteomes" id="UP000030408"/>
    </source>
</evidence>
<dbReference type="EMBL" id="JPVO01000045">
    <property type="protein sequence ID" value="KGR76496.1"/>
    <property type="molecule type" value="Genomic_DNA"/>
</dbReference>
<proteinExistence type="predicted"/>
<sequence length="391" mass="45126">MNWEIVTARNGEKSLTLNGISIYSKYRPREEAWRWIESEIDSSAENYLLIGLGLGYHLEKLVDLAHGKDIYVYYFEEIEKQFMHCNYDKVRIVSSLEDVNFSENTQVMIPNVWIKAIGEENPLYPFLEDIKINQVSYKRSKEMMEYNLLENVKLGDSNPYPKSPNKTAFLVSSGPSLNETIHLIKEAREDIDIFVVGSALKMVLEHNINPYAVIISDPKHNIKRQLENVDYNGTLFYLSTANHDTVTLHKGKRHILFQKGYKEAETFADNINFPHLETGGSVATIAFSLIEYLGYENLILFGQDLAFKDNATHAQQSTSGRTIKSKDNYKTVISNSKIPVKSSTNLMTYLRWFNQRMEQTKMKVYNTALYGAKINRTPYINEQQFHKLLSK</sequence>
<dbReference type="OrthoDB" id="5291305at2"/>
<keyword evidence="3" id="KW-1185">Reference proteome</keyword>
<feature type="domain" description="6-hydroxymethylpterin diphosphokinase MptE-like" evidence="1">
    <location>
        <begin position="147"/>
        <end position="309"/>
    </location>
</feature>
<dbReference type="PANTHER" id="PTHR41786:SF1">
    <property type="entry name" value="6-HYDROXYMETHYLPTERIN DIPHOSPHOKINASE MPTE-LIKE DOMAIN-CONTAINING PROTEIN"/>
    <property type="match status" value="1"/>
</dbReference>
<accession>A0A0A3HV69</accession>
<dbReference type="Proteomes" id="UP000030408">
    <property type="component" value="Unassembled WGS sequence"/>
</dbReference>
<gene>
    <name evidence="2" type="ORF">CD33_06395</name>
</gene>
<organism evidence="2 3">
    <name type="scientific">Ureibacillus sinduriensis BLB-1 = JCM 15800</name>
    <dbReference type="NCBI Taxonomy" id="1384057"/>
    <lineage>
        <taxon>Bacteria</taxon>
        <taxon>Bacillati</taxon>
        <taxon>Bacillota</taxon>
        <taxon>Bacilli</taxon>
        <taxon>Bacillales</taxon>
        <taxon>Caryophanaceae</taxon>
        <taxon>Ureibacillus</taxon>
    </lineage>
</organism>
<dbReference type="eggNOG" id="COG2604">
    <property type="taxonomic scope" value="Bacteria"/>
</dbReference>
<dbReference type="STRING" id="1384057.CD33_06395"/>
<dbReference type="Pfam" id="PF01973">
    <property type="entry name" value="MptE-like"/>
    <property type="match status" value="1"/>
</dbReference>
<evidence type="ECO:0000313" key="2">
    <source>
        <dbReference type="EMBL" id="KGR76496.1"/>
    </source>
</evidence>
<dbReference type="InterPro" id="IPR002826">
    <property type="entry name" value="MptE-like"/>
</dbReference>
<dbReference type="AlphaFoldDB" id="A0A0A3HV69"/>
<name>A0A0A3HV69_9BACL</name>
<comment type="caution">
    <text evidence="2">The sequence shown here is derived from an EMBL/GenBank/DDBJ whole genome shotgun (WGS) entry which is preliminary data.</text>
</comment>